<gene>
    <name evidence="2" type="ORF">PAPYR_10904</name>
</gene>
<comment type="caution">
    <text evidence="2">The sequence shown here is derived from an EMBL/GenBank/DDBJ whole genome shotgun (WGS) entry which is preliminary data.</text>
</comment>
<dbReference type="Proteomes" id="UP001141327">
    <property type="component" value="Unassembled WGS sequence"/>
</dbReference>
<evidence type="ECO:0000256" key="1">
    <source>
        <dbReference type="SAM" id="MobiDB-lite"/>
    </source>
</evidence>
<accession>A0ABQ8U9X0</accession>
<feature type="region of interest" description="Disordered" evidence="1">
    <location>
        <begin position="80"/>
        <end position="115"/>
    </location>
</feature>
<sequence>MMTLQRHSQTLRPEKIFIKPTPSVPLDAQVGSIGRGRTRAARRFLAPTVTRAGASYPALGFFFLDVGMIVIHDTEAKQQQLHPAARKQGRSMLGLVPRVSRSRSFHDDSRIQWSR</sequence>
<reference evidence="2" key="1">
    <citation type="journal article" date="2022" name="bioRxiv">
        <title>Genomics of Preaxostyla Flagellates Illuminates Evolutionary Transitions and the Path Towards Mitochondrial Loss.</title>
        <authorList>
            <person name="Novak L.V.F."/>
            <person name="Treitli S.C."/>
            <person name="Pyrih J."/>
            <person name="Halakuc P."/>
            <person name="Pipaliya S.V."/>
            <person name="Vacek V."/>
            <person name="Brzon O."/>
            <person name="Soukal P."/>
            <person name="Eme L."/>
            <person name="Dacks J.B."/>
            <person name="Karnkowska A."/>
            <person name="Elias M."/>
            <person name="Hampl V."/>
        </authorList>
    </citation>
    <scope>NUCLEOTIDE SEQUENCE</scope>
    <source>
        <strain evidence="2">RCP-MX</strain>
    </source>
</reference>
<organism evidence="2 3">
    <name type="scientific">Paratrimastix pyriformis</name>
    <dbReference type="NCBI Taxonomy" id="342808"/>
    <lineage>
        <taxon>Eukaryota</taxon>
        <taxon>Metamonada</taxon>
        <taxon>Preaxostyla</taxon>
        <taxon>Paratrimastigidae</taxon>
        <taxon>Paratrimastix</taxon>
    </lineage>
</organism>
<keyword evidence="3" id="KW-1185">Reference proteome</keyword>
<evidence type="ECO:0000313" key="3">
    <source>
        <dbReference type="Proteomes" id="UP001141327"/>
    </source>
</evidence>
<protein>
    <submittedName>
        <fullName evidence="2">Uncharacterized protein</fullName>
    </submittedName>
</protein>
<name>A0ABQ8U9X0_9EUKA</name>
<feature type="compositionally biased region" description="Basic and acidic residues" evidence="1">
    <location>
        <begin position="104"/>
        <end position="115"/>
    </location>
</feature>
<dbReference type="EMBL" id="JAPMOS010000160">
    <property type="protein sequence ID" value="KAJ4454397.1"/>
    <property type="molecule type" value="Genomic_DNA"/>
</dbReference>
<evidence type="ECO:0000313" key="2">
    <source>
        <dbReference type="EMBL" id="KAJ4454397.1"/>
    </source>
</evidence>
<proteinExistence type="predicted"/>